<dbReference type="InterPro" id="IPR016393">
    <property type="entry name" value="Rep_E1_papillomaV"/>
</dbReference>
<accession>I3VR46</accession>
<feature type="compositionally biased region" description="Basic and acidic residues" evidence="16">
    <location>
        <begin position="683"/>
        <end position="698"/>
    </location>
</feature>
<keyword evidence="7 15" id="KW-0378">Hydrolase</keyword>
<dbReference type="Gene3D" id="3.40.50.300">
    <property type="entry name" value="P-loop containing nucleotide triphosphate hydrolases"/>
    <property type="match status" value="1"/>
</dbReference>
<comment type="similarity">
    <text evidence="15">Belongs to the papillomaviridae E1 protein family.</text>
</comment>
<feature type="short sequence motif" description="Nuclear export signal" evidence="15">
    <location>
        <begin position="90"/>
        <end position="99"/>
    </location>
</feature>
<dbReference type="InterPro" id="IPR037102">
    <property type="entry name" value="Znf_lg_T-Ag_D1_dom_sf"/>
</dbReference>
<organism evidence="18 19">
    <name type="scientific">Myotis ricketti papillomavirus 1</name>
    <dbReference type="NCBI Taxonomy" id="1195370"/>
    <lineage>
        <taxon>Viruses</taxon>
        <taxon>Monodnaviria</taxon>
        <taxon>Shotokuvirae</taxon>
        <taxon>Cossaviricota</taxon>
        <taxon>Papovaviricetes</taxon>
        <taxon>Zurhausenvirales</taxon>
        <taxon>Papillomaviridae</taxon>
        <taxon>Firstpapillomavirinae</taxon>
        <taxon>Treisiotapapillomavirus</taxon>
        <taxon>Treisiotapapillomavirus 1</taxon>
    </lineage>
</organism>
<dbReference type="PIRSF" id="PIRSF003383">
    <property type="entry name" value="Rep_E1_papillomaV"/>
    <property type="match status" value="1"/>
</dbReference>
<keyword evidence="19" id="KW-1185">Reference proteome</keyword>
<dbReference type="InterPro" id="IPR046935">
    <property type="entry name" value="PPV_E1_DBD_sf"/>
</dbReference>
<comment type="catalytic activity">
    <reaction evidence="12 15">
        <text>Couples ATP hydrolysis with the unwinding of duplex DNA by translocating in the 3'-5' direction.</text>
        <dbReference type="EC" id="5.6.2.4"/>
    </reaction>
</comment>
<dbReference type="SUPFAM" id="SSF52540">
    <property type="entry name" value="P-loop containing nucleoside triphosphate hydrolases"/>
    <property type="match status" value="1"/>
</dbReference>
<evidence type="ECO:0000256" key="2">
    <source>
        <dbReference type="ARBA" id="ARBA00022518"/>
    </source>
</evidence>
<gene>
    <name evidence="15" type="primary">E1</name>
</gene>
<keyword evidence="11 15" id="KW-0413">Isomerase</keyword>
<comment type="PTM">
    <text evidence="15">Sumoylated.</text>
</comment>
<evidence type="ECO:0000256" key="1">
    <source>
        <dbReference type="ARBA" id="ARBA00004147"/>
    </source>
</evidence>
<evidence type="ECO:0000256" key="16">
    <source>
        <dbReference type="SAM" id="MobiDB-lite"/>
    </source>
</evidence>
<keyword evidence="15" id="KW-0832">Ubl conjugation</keyword>
<dbReference type="Pfam" id="PF00519">
    <property type="entry name" value="PPV_E1_C"/>
    <property type="match status" value="1"/>
</dbReference>
<dbReference type="Proteomes" id="UP000136359">
    <property type="component" value="Segment"/>
</dbReference>
<comment type="PTM">
    <text evidence="15">Phosphorylated.</text>
</comment>
<comment type="caution">
    <text evidence="15">Lacks conserved residue(s) required for the propagation of feature annotation.</text>
</comment>
<comment type="subcellular location">
    <subcellularLocation>
        <location evidence="1 15">Host nucleus</location>
    </subcellularLocation>
</comment>
<evidence type="ECO:0000256" key="13">
    <source>
        <dbReference type="ARBA" id="ARBA00048988"/>
    </source>
</evidence>
<comment type="subunit">
    <text evidence="15">Can form hexamers. Interacts with E2 protein; this interaction increases E1 DNA binding specificity. Interacts with host DNA polymerase subunit POLA2. Interacts with host single stranded DNA-binding protein RPA1. Interacts with host TOP1; this interaction stimulates the enzymatic activity of TOP1.</text>
</comment>
<evidence type="ECO:0000313" key="19">
    <source>
        <dbReference type="Proteomes" id="UP000136359"/>
    </source>
</evidence>
<feature type="domain" description="SF3 helicase" evidence="17">
    <location>
        <begin position="496"/>
        <end position="646"/>
    </location>
</feature>
<dbReference type="GO" id="GO:0043138">
    <property type="term" value="F:3'-5' DNA helicase activity"/>
    <property type="evidence" value="ECO:0007669"/>
    <property type="project" value="UniProtKB-UniRule"/>
</dbReference>
<keyword evidence="6 15" id="KW-0547">Nucleotide-binding</keyword>
<dbReference type="Pfam" id="PF00524">
    <property type="entry name" value="PPV_E1_N"/>
    <property type="match status" value="1"/>
</dbReference>
<feature type="compositionally biased region" description="Acidic residues" evidence="16">
    <location>
        <begin position="669"/>
        <end position="679"/>
    </location>
</feature>
<dbReference type="GO" id="GO:0006260">
    <property type="term" value="P:DNA replication"/>
    <property type="evidence" value="ECO:0007669"/>
    <property type="project" value="UniProtKB-UniRule"/>
</dbReference>
<evidence type="ECO:0000256" key="4">
    <source>
        <dbReference type="ARBA" id="ARBA00022562"/>
    </source>
</evidence>
<keyword evidence="5 15" id="KW-0235">DNA replication</keyword>
<proteinExistence type="inferred from homology"/>
<evidence type="ECO:0000256" key="5">
    <source>
        <dbReference type="ARBA" id="ARBA00022705"/>
    </source>
</evidence>
<reference evidence="18 19" key="1">
    <citation type="journal article" date="2012" name="J. Virol.">
        <title>Virome analysis for identification of novel Mammalian viruses in bat species from chinese provinces.</title>
        <authorList>
            <person name="Wu Z."/>
            <person name="Ren X."/>
            <person name="Yang L."/>
            <person name="Hu Y."/>
            <person name="Yang J."/>
            <person name="He G."/>
            <person name="Zhang J."/>
            <person name="Dong J."/>
            <person name="Sun L."/>
            <person name="Du J."/>
            <person name="Liu L."/>
            <person name="Xue Y."/>
            <person name="Wang J."/>
            <person name="Yang F."/>
            <person name="Zhang S."/>
            <person name="Jin Q."/>
        </authorList>
    </citation>
    <scope>NUCLEOTIDE SEQUENCE [LARGE SCALE GENOMIC DNA]</scope>
</reference>
<evidence type="ECO:0000313" key="18">
    <source>
        <dbReference type="EMBL" id="AFK84991.1"/>
    </source>
</evidence>
<dbReference type="OrthoDB" id="4795at10239"/>
<evidence type="ECO:0000256" key="11">
    <source>
        <dbReference type="ARBA" id="ARBA00023235"/>
    </source>
</evidence>
<dbReference type="GO" id="GO:0016887">
    <property type="term" value="F:ATP hydrolysis activity"/>
    <property type="evidence" value="ECO:0007669"/>
    <property type="project" value="RHEA"/>
</dbReference>
<sequence>MANPPGNNGGTGCIYLLDEAECDDGSSDEDEEEEEVGEDCVDDAACYQGNTIALFVAQEASTDEAIIQSLKRKYVKTPQQDRIREIEEEISPRLEGIHLETHSQKVKRKLFQANNAAKGELDVPLEKKVATAGNLVEVVAEVHCPPAGHDETVCSQKSMEGVEEQDELGTCDTGQEAESALQNTEPEIECLSLEITEPPVIPERPWLDGCTTEQEIAAAHAKAKKIAALKLQEKAKLPIQLLKTGNRKAQILSHCKKTFGISFIDITRPFKNDNTVNETWVILSLYLEEEVADALLTVLEPHCKCCFIISKYFGILKSVLILIEFQTAKSRKTVLKLMSSVMAVDPEAIIADPPRVRSMPAALYWYKVIAFEKAAQFGEIPGWILTQVTLQHSEESELPFDLSVMVQWAYDNDYDTDYDIAFEYAKLATADRNARAFLNSNCQAKYVKDCQTMVRLYRKAQMHRMSMGAWIKERSDKIDGDGDWRIIVHFLRYQEVEFVSFMVKFKLFLKGTPKKNCLLFYGPPNTGKSAFCMSLIKFFAGRVVSFMNARSHFWLQPLADCRVGLLDDATDACWDYVDTYMRSAFDGNEISLDCKHKAPIQLKCPPLLVTSNTNILTSDRWKYLHSRVTVVKFMNPFPLTQDGQPRYNFQPKDWKSFLSRLWARLDLSEPEEDEEDEGYNGDSQEKFRCTIRENDEHL</sequence>
<feature type="binding site" evidence="15">
    <location>
        <begin position="522"/>
        <end position="529"/>
    </location>
    <ligand>
        <name>ATP</name>
        <dbReference type="ChEBI" id="CHEBI:30616"/>
    </ligand>
</feature>
<dbReference type="Gene3D" id="3.40.1310.10">
    <property type="match status" value="1"/>
</dbReference>
<dbReference type="InterPro" id="IPR014000">
    <property type="entry name" value="PPV_DNA_helicase_E1_N"/>
</dbReference>
<evidence type="ECO:0000256" key="10">
    <source>
        <dbReference type="ARBA" id="ARBA00023125"/>
    </source>
</evidence>
<dbReference type="Gene3D" id="1.10.10.510">
    <property type="entry name" value="Zinc finger, large T-antigen D1 domain"/>
    <property type="match status" value="1"/>
</dbReference>
<evidence type="ECO:0000256" key="14">
    <source>
        <dbReference type="ARBA" id="ARBA00093297"/>
    </source>
</evidence>
<evidence type="ECO:0000256" key="9">
    <source>
        <dbReference type="ARBA" id="ARBA00022840"/>
    </source>
</evidence>
<keyword evidence="10 15" id="KW-0238">DNA-binding</keyword>
<evidence type="ECO:0000256" key="8">
    <source>
        <dbReference type="ARBA" id="ARBA00022806"/>
    </source>
</evidence>
<dbReference type="InterPro" id="IPR014015">
    <property type="entry name" value="Helicase_SF3_DNA-vir"/>
</dbReference>
<dbReference type="HAMAP" id="MF_04000">
    <property type="entry name" value="PPV_E1"/>
    <property type="match status" value="1"/>
</dbReference>
<keyword evidence="8 15" id="KW-0347">Helicase</keyword>
<feature type="short sequence motif" description="Nuclear localization signal" evidence="15">
    <location>
        <begin position="71"/>
        <end position="73"/>
    </location>
</feature>
<dbReference type="InterPro" id="IPR046832">
    <property type="entry name" value="PPV_E1_DBD"/>
</dbReference>
<dbReference type="SUPFAM" id="SSF55464">
    <property type="entry name" value="Origin of replication-binding domain, RBD-like"/>
    <property type="match status" value="1"/>
</dbReference>
<evidence type="ECO:0000256" key="3">
    <source>
        <dbReference type="ARBA" id="ARBA00022553"/>
    </source>
</evidence>
<feature type="cross-link" description="Glycyl lysine isopeptide (Lys-Gly) (interchain with G-Cter in SUMO)" evidence="15">
    <location>
        <position position="603"/>
    </location>
</feature>
<keyword evidence="15" id="KW-1017">Isopeptide bond</keyword>
<evidence type="ECO:0000256" key="7">
    <source>
        <dbReference type="ARBA" id="ARBA00022801"/>
    </source>
</evidence>
<dbReference type="InterPro" id="IPR027417">
    <property type="entry name" value="P-loop_NTPase"/>
</dbReference>
<protein>
    <recommendedName>
        <fullName evidence="15">Replication protein E1</fullName>
        <ecNumber evidence="15">5.6.2.4</ecNumber>
    </recommendedName>
    <alternativeName>
        <fullName evidence="15">ATP-dependent helicase E1</fullName>
    </alternativeName>
    <alternativeName>
        <fullName evidence="15">DNA 3'-5' helicase E1</fullName>
    </alternativeName>
</protein>
<evidence type="ECO:0000259" key="17">
    <source>
        <dbReference type="PROSITE" id="PS51206"/>
    </source>
</evidence>
<feature type="modified residue" description="Phosphoserine; by host" evidence="15">
    <location>
        <position position="91"/>
    </location>
</feature>
<dbReference type="EMBL" id="JQ814847">
    <property type="protein sequence ID" value="AFK84991.1"/>
    <property type="molecule type" value="Genomic_DNA"/>
</dbReference>
<dbReference type="PROSITE" id="PS51206">
    <property type="entry name" value="SF3_HELICASE_1"/>
    <property type="match status" value="1"/>
</dbReference>
<name>I3VR46_9PAPI</name>
<dbReference type="GO" id="GO:0042025">
    <property type="term" value="C:host cell nucleus"/>
    <property type="evidence" value="ECO:0007669"/>
    <property type="project" value="UniProtKB-SubCell"/>
</dbReference>
<keyword evidence="3 15" id="KW-0597">Phosphoprotein</keyword>
<dbReference type="GO" id="GO:0003677">
    <property type="term" value="F:DNA binding"/>
    <property type="evidence" value="ECO:0007669"/>
    <property type="project" value="UniProtKB-UniRule"/>
</dbReference>
<evidence type="ECO:0000256" key="15">
    <source>
        <dbReference type="HAMAP-Rule" id="MF_04000"/>
    </source>
</evidence>
<dbReference type="EC" id="5.6.2.4" evidence="15"/>
<keyword evidence="9 15" id="KW-0067">ATP-binding</keyword>
<keyword evidence="4 15" id="KW-1048">Host nucleus</keyword>
<evidence type="ECO:0000256" key="6">
    <source>
        <dbReference type="ARBA" id="ARBA00022741"/>
    </source>
</evidence>
<dbReference type="GO" id="GO:0005524">
    <property type="term" value="F:ATP binding"/>
    <property type="evidence" value="ECO:0007669"/>
    <property type="project" value="UniProtKB-UniRule"/>
</dbReference>
<comment type="catalytic activity">
    <reaction evidence="13 15">
        <text>ATP + H2O = ADP + phosphate + H(+)</text>
        <dbReference type="Rhea" id="RHEA:13065"/>
        <dbReference type="ChEBI" id="CHEBI:15377"/>
        <dbReference type="ChEBI" id="CHEBI:15378"/>
        <dbReference type="ChEBI" id="CHEBI:30616"/>
        <dbReference type="ChEBI" id="CHEBI:43474"/>
        <dbReference type="ChEBI" id="CHEBI:456216"/>
        <dbReference type="EC" id="5.6.2.4"/>
    </reaction>
</comment>
<evidence type="ECO:0000256" key="12">
    <source>
        <dbReference type="ARBA" id="ARBA00034617"/>
    </source>
</evidence>
<dbReference type="Pfam" id="PF20450">
    <property type="entry name" value="PPV_E1_DBD"/>
    <property type="match status" value="1"/>
</dbReference>
<feature type="region of interest" description="Disordered" evidence="16">
    <location>
        <begin position="669"/>
        <end position="698"/>
    </location>
</feature>
<keyword evidence="2 15" id="KW-0244">Early protein</keyword>
<dbReference type="InterPro" id="IPR001177">
    <property type="entry name" value="PPV_DNA_helicase_E1_C"/>
</dbReference>
<comment type="function">
    <text evidence="14 15">ATP-dependent DNA 3'-5' helicase required for initiation of viral DNA replication. It forms a complex with the viral E2 protein. The E1-E2 complex binds to the replication origin which contains binding sites for both proteins. During the initial step, a dimer of E1 interacts with a dimer of protein E2 leading to a complex that binds the viral origin of replication with high specificity. Then, a second dimer of E1 displaces the E2 dimer in an ATP-dependent manner to form the E1 tetramer. Following this, two E1 monomers are added to each half of the site, which results in the formation of two E1 trimers on the viral ori. Subsequently, two hexamers will be created. The double hexamer acts as a bi-directional helicase machinery and unwinds the viral DNA and then recruits the host DNA polymerase to start replication.</text>
</comment>